<comment type="caution">
    <text evidence="2">The sequence shown here is derived from an EMBL/GenBank/DDBJ whole genome shotgun (WGS) entry which is preliminary data.</text>
</comment>
<organism evidence="2 3">
    <name type="scientific">Lacticaseibacillus saniviri JCM 17471 = DSM 24301</name>
    <dbReference type="NCBI Taxonomy" id="1293598"/>
    <lineage>
        <taxon>Bacteria</taxon>
        <taxon>Bacillati</taxon>
        <taxon>Bacillota</taxon>
        <taxon>Bacilli</taxon>
        <taxon>Lactobacillales</taxon>
        <taxon>Lactobacillaceae</taxon>
        <taxon>Lacticaseibacillus</taxon>
    </lineage>
</organism>
<dbReference type="AlphaFoldDB" id="A0A0R2MUV0"/>
<keyword evidence="3" id="KW-1185">Reference proteome</keyword>
<dbReference type="GO" id="GO:0016747">
    <property type="term" value="F:acyltransferase activity, transferring groups other than amino-acyl groups"/>
    <property type="evidence" value="ECO:0007669"/>
    <property type="project" value="InterPro"/>
</dbReference>
<evidence type="ECO:0000313" key="3">
    <source>
        <dbReference type="Proteomes" id="UP000050969"/>
    </source>
</evidence>
<dbReference type="EMBL" id="JQCE01000034">
    <property type="protein sequence ID" value="KRO16652.1"/>
    <property type="molecule type" value="Genomic_DNA"/>
</dbReference>
<dbReference type="Pfam" id="PF13508">
    <property type="entry name" value="Acetyltransf_7"/>
    <property type="match status" value="1"/>
</dbReference>
<dbReference type="STRING" id="1293598.IV56_GL000925"/>
<sequence>MRGEGTMIIKPVTAQTIAASLAVTQTAFADVAAANRVTRLRQSAQYRPDYDIVVVDDQERVVGHAMLMASMLADQRIWVLASLSVLPELQGNGLGGAMIGYLEAQVADNGGRAIAVMGDADYYQTFGFVAASQFDIQAPADVREDFLIKPMMADALAHLHGVVQFDSAFSAHE</sequence>
<accession>A0A0R2MUV0</accession>
<dbReference type="PATRIC" id="fig|1293598.4.peg.975"/>
<dbReference type="SUPFAM" id="SSF55729">
    <property type="entry name" value="Acyl-CoA N-acyltransferases (Nat)"/>
    <property type="match status" value="1"/>
</dbReference>
<evidence type="ECO:0000313" key="2">
    <source>
        <dbReference type="EMBL" id="KRO16652.1"/>
    </source>
</evidence>
<dbReference type="PROSITE" id="PS51186">
    <property type="entry name" value="GNAT"/>
    <property type="match status" value="1"/>
</dbReference>
<dbReference type="Gene3D" id="3.40.630.30">
    <property type="match status" value="1"/>
</dbReference>
<dbReference type="InterPro" id="IPR016181">
    <property type="entry name" value="Acyl_CoA_acyltransferase"/>
</dbReference>
<protein>
    <recommendedName>
        <fullName evidence="1">N-acetyltransferase domain-containing protein</fullName>
    </recommendedName>
</protein>
<name>A0A0R2MUV0_9LACO</name>
<evidence type="ECO:0000259" key="1">
    <source>
        <dbReference type="PROSITE" id="PS51186"/>
    </source>
</evidence>
<dbReference type="InterPro" id="IPR000182">
    <property type="entry name" value="GNAT_dom"/>
</dbReference>
<gene>
    <name evidence="2" type="ORF">IV56_GL000925</name>
</gene>
<reference evidence="2 3" key="1">
    <citation type="journal article" date="2015" name="Genome Announc.">
        <title>Expanding the biotechnology potential of lactobacilli through comparative genomics of 213 strains and associated genera.</title>
        <authorList>
            <person name="Sun Z."/>
            <person name="Harris H.M."/>
            <person name="McCann A."/>
            <person name="Guo C."/>
            <person name="Argimon S."/>
            <person name="Zhang W."/>
            <person name="Yang X."/>
            <person name="Jeffery I.B."/>
            <person name="Cooney J.C."/>
            <person name="Kagawa T.F."/>
            <person name="Liu W."/>
            <person name="Song Y."/>
            <person name="Salvetti E."/>
            <person name="Wrobel A."/>
            <person name="Rasinkangas P."/>
            <person name="Parkhill J."/>
            <person name="Rea M.C."/>
            <person name="O'Sullivan O."/>
            <person name="Ritari J."/>
            <person name="Douillard F.P."/>
            <person name="Paul Ross R."/>
            <person name="Yang R."/>
            <person name="Briner A.E."/>
            <person name="Felis G.E."/>
            <person name="de Vos W.M."/>
            <person name="Barrangou R."/>
            <person name="Klaenhammer T.R."/>
            <person name="Caufield P.W."/>
            <person name="Cui Y."/>
            <person name="Zhang H."/>
            <person name="O'Toole P.W."/>
        </authorList>
    </citation>
    <scope>NUCLEOTIDE SEQUENCE [LARGE SCALE GENOMIC DNA]</scope>
    <source>
        <strain evidence="2 3">DSM 24301</strain>
    </source>
</reference>
<feature type="domain" description="N-acetyltransferase" evidence="1">
    <location>
        <begin position="7"/>
        <end position="149"/>
    </location>
</feature>
<proteinExistence type="predicted"/>
<dbReference type="Proteomes" id="UP000050969">
    <property type="component" value="Unassembled WGS sequence"/>
</dbReference>
<dbReference type="CDD" id="cd04301">
    <property type="entry name" value="NAT_SF"/>
    <property type="match status" value="1"/>
</dbReference>